<dbReference type="RefSeq" id="WP_189012729.1">
    <property type="nucleotide sequence ID" value="NZ_BMHE01000014.1"/>
</dbReference>
<accession>A0ABQ1EQI3</accession>
<keyword evidence="3" id="KW-1185">Reference proteome</keyword>
<gene>
    <name evidence="2" type="ORF">GCM10008018_30600</name>
</gene>
<name>A0ABQ1EQI3_9BACL</name>
<evidence type="ECO:0000313" key="3">
    <source>
        <dbReference type="Proteomes" id="UP000615455"/>
    </source>
</evidence>
<organism evidence="2 3">
    <name type="scientific">Paenibacillus marchantiophytorum</name>
    <dbReference type="NCBI Taxonomy" id="1619310"/>
    <lineage>
        <taxon>Bacteria</taxon>
        <taxon>Bacillati</taxon>
        <taxon>Bacillota</taxon>
        <taxon>Bacilli</taxon>
        <taxon>Bacillales</taxon>
        <taxon>Paenibacillaceae</taxon>
        <taxon>Paenibacillus</taxon>
    </lineage>
</organism>
<dbReference type="EMBL" id="BMHE01000014">
    <property type="protein sequence ID" value="GFZ82641.1"/>
    <property type="molecule type" value="Genomic_DNA"/>
</dbReference>
<comment type="caution">
    <text evidence="2">The sequence shown here is derived from an EMBL/GenBank/DDBJ whole genome shotgun (WGS) entry which is preliminary data.</text>
</comment>
<keyword evidence="1" id="KW-1133">Transmembrane helix</keyword>
<evidence type="ECO:0000256" key="1">
    <source>
        <dbReference type="SAM" id="Phobius"/>
    </source>
</evidence>
<sequence length="67" mass="7751">MIWFIFFIIVALGINIAVMVQKQKSAREIGLFVTIILLGFADWISIFLERQFNPNQWIAKLIDLIGL</sequence>
<protein>
    <recommendedName>
        <fullName evidence="4">DUF2759 family protein</fullName>
    </recommendedName>
</protein>
<proteinExistence type="predicted"/>
<keyword evidence="1" id="KW-0812">Transmembrane</keyword>
<evidence type="ECO:0000313" key="2">
    <source>
        <dbReference type="EMBL" id="GFZ82641.1"/>
    </source>
</evidence>
<evidence type="ECO:0008006" key="4">
    <source>
        <dbReference type="Google" id="ProtNLM"/>
    </source>
</evidence>
<dbReference type="Proteomes" id="UP000615455">
    <property type="component" value="Unassembled WGS sequence"/>
</dbReference>
<feature type="transmembrane region" description="Helical" evidence="1">
    <location>
        <begin position="29"/>
        <end position="48"/>
    </location>
</feature>
<reference evidence="3" key="1">
    <citation type="journal article" date="2019" name="Int. J. Syst. Evol. Microbiol.">
        <title>The Global Catalogue of Microorganisms (GCM) 10K type strain sequencing project: providing services to taxonomists for standard genome sequencing and annotation.</title>
        <authorList>
            <consortium name="The Broad Institute Genomics Platform"/>
            <consortium name="The Broad Institute Genome Sequencing Center for Infectious Disease"/>
            <person name="Wu L."/>
            <person name="Ma J."/>
        </authorList>
    </citation>
    <scope>NUCLEOTIDE SEQUENCE [LARGE SCALE GENOMIC DNA]</scope>
    <source>
        <strain evidence="3">CGMCC 1.15043</strain>
    </source>
</reference>
<keyword evidence="1" id="KW-0472">Membrane</keyword>